<name>A0A918ASS4_9PSEU</name>
<sequence length="584" mass="61895">MSRRHSLLVRFFAVSALIAACSIAVTAWLATQATTGSIRQEQGEALATDATLYDELLGYAATHPDWSEVGPTVRALAARHGRRIALTTKDREPIADSGGPGAPPLPVTPKVVVDPLNVDPALKAGGTDEIDPRAVGPLKLTERESADLQRKARALAECTGARISTRASGRPHLEWPTSAAPGPPCTVEKDLDLPVPTEVAANTDLLNRAAACAERSGKSFAFDPQWPRLTVDVYRSAARLPPETAQCLTTARREQLIPYVAQPALLFLTAPTGAEPATVDLSTAGVTRIALTGAAILAVAGFAAWLTAMQLARPIRALTSAAQRMGAGDRTVRVEEAKGELGELARAFNTMSAALAETERQRRALISDVAHELRTPLGNVTGWLEATQDGLATPDPELISMLLEEALLLQHLVTDLQDLARADAGTLRLHREAVDADEVIAQAVAAHRAEAEVQGVALRAESRSGLFLHADPVRLRQALGNLVTNAVRYTPAGGTITVTGRAEGESVVVEVVDTGVGIHAEDLPRVFDRFWRADKSRSRTTGGSGLGLAITRQLVEMHGGEVSVTSTPGAGTTFRLVLPRLPVV</sequence>
<keyword evidence="7 14" id="KW-0418">Kinase</keyword>
<dbReference type="AlphaFoldDB" id="A0A918ASS4"/>
<proteinExistence type="predicted"/>
<dbReference type="PRINTS" id="PR00344">
    <property type="entry name" value="BCTRLSENSOR"/>
</dbReference>
<evidence type="ECO:0000256" key="1">
    <source>
        <dbReference type="ARBA" id="ARBA00000085"/>
    </source>
</evidence>
<dbReference type="InterPro" id="IPR003661">
    <property type="entry name" value="HisK_dim/P_dom"/>
</dbReference>
<evidence type="ECO:0000259" key="13">
    <source>
        <dbReference type="PROSITE" id="PS50885"/>
    </source>
</evidence>
<dbReference type="GO" id="GO:0005886">
    <property type="term" value="C:plasma membrane"/>
    <property type="evidence" value="ECO:0007669"/>
    <property type="project" value="UniProtKB-SubCell"/>
</dbReference>
<dbReference type="PROSITE" id="PS50885">
    <property type="entry name" value="HAMP"/>
    <property type="match status" value="1"/>
</dbReference>
<comment type="catalytic activity">
    <reaction evidence="1">
        <text>ATP + protein L-histidine = ADP + protein N-phospho-L-histidine.</text>
        <dbReference type="EC" id="2.7.13.3"/>
    </reaction>
</comment>
<dbReference type="Gene3D" id="6.10.340.10">
    <property type="match status" value="1"/>
</dbReference>
<evidence type="ECO:0000256" key="9">
    <source>
        <dbReference type="ARBA" id="ARBA00023012"/>
    </source>
</evidence>
<dbReference type="InterPro" id="IPR004358">
    <property type="entry name" value="Sig_transdc_His_kin-like_C"/>
</dbReference>
<feature type="transmembrane region" description="Helical" evidence="11">
    <location>
        <begin position="7"/>
        <end position="30"/>
    </location>
</feature>
<dbReference type="SUPFAM" id="SSF47384">
    <property type="entry name" value="Homodimeric domain of signal transducing histidine kinase"/>
    <property type="match status" value="1"/>
</dbReference>
<dbReference type="InterPro" id="IPR050736">
    <property type="entry name" value="Sensor_HK_Regulatory"/>
</dbReference>
<dbReference type="SUPFAM" id="SSF55874">
    <property type="entry name" value="ATPase domain of HSP90 chaperone/DNA topoisomerase II/histidine kinase"/>
    <property type="match status" value="1"/>
</dbReference>
<dbReference type="FunFam" id="3.30.565.10:FF:000006">
    <property type="entry name" value="Sensor histidine kinase WalK"/>
    <property type="match status" value="1"/>
</dbReference>
<dbReference type="GO" id="GO:0000155">
    <property type="term" value="F:phosphorelay sensor kinase activity"/>
    <property type="evidence" value="ECO:0007669"/>
    <property type="project" value="InterPro"/>
</dbReference>
<evidence type="ECO:0000256" key="3">
    <source>
        <dbReference type="ARBA" id="ARBA00012438"/>
    </source>
</evidence>
<gene>
    <name evidence="14" type="ORF">GCM10010185_66150</name>
</gene>
<evidence type="ECO:0000256" key="10">
    <source>
        <dbReference type="SAM" id="MobiDB-lite"/>
    </source>
</evidence>
<feature type="region of interest" description="Disordered" evidence="10">
    <location>
        <begin position="90"/>
        <end position="110"/>
    </location>
</feature>
<dbReference type="InterPro" id="IPR003594">
    <property type="entry name" value="HATPase_dom"/>
</dbReference>
<dbReference type="PANTHER" id="PTHR43711:SF1">
    <property type="entry name" value="HISTIDINE KINASE 1"/>
    <property type="match status" value="1"/>
</dbReference>
<feature type="domain" description="Histidine kinase" evidence="12">
    <location>
        <begin position="368"/>
        <end position="582"/>
    </location>
</feature>
<dbReference type="SUPFAM" id="SSF158472">
    <property type="entry name" value="HAMP domain-like"/>
    <property type="match status" value="1"/>
</dbReference>
<dbReference type="CDD" id="cd06225">
    <property type="entry name" value="HAMP"/>
    <property type="match status" value="1"/>
</dbReference>
<dbReference type="PANTHER" id="PTHR43711">
    <property type="entry name" value="TWO-COMPONENT HISTIDINE KINASE"/>
    <property type="match status" value="1"/>
</dbReference>
<comment type="caution">
    <text evidence="14">The sequence shown here is derived from an EMBL/GenBank/DDBJ whole genome shotgun (WGS) entry which is preliminary data.</text>
</comment>
<evidence type="ECO:0000313" key="14">
    <source>
        <dbReference type="EMBL" id="GGP82863.1"/>
    </source>
</evidence>
<dbReference type="EMBL" id="BMRG01000023">
    <property type="protein sequence ID" value="GGP82863.1"/>
    <property type="molecule type" value="Genomic_DNA"/>
</dbReference>
<evidence type="ECO:0000256" key="4">
    <source>
        <dbReference type="ARBA" id="ARBA00022553"/>
    </source>
</evidence>
<reference evidence="14" key="1">
    <citation type="journal article" date="2014" name="Int. J. Syst. Evol. Microbiol.">
        <title>Complete genome sequence of Corynebacterium casei LMG S-19264T (=DSM 44701T), isolated from a smear-ripened cheese.</title>
        <authorList>
            <consortium name="US DOE Joint Genome Institute (JGI-PGF)"/>
            <person name="Walter F."/>
            <person name="Albersmeier A."/>
            <person name="Kalinowski J."/>
            <person name="Ruckert C."/>
        </authorList>
    </citation>
    <scope>NUCLEOTIDE SEQUENCE</scope>
    <source>
        <strain evidence="14">JCM 3313</strain>
    </source>
</reference>
<dbReference type="Gene3D" id="3.30.565.10">
    <property type="entry name" value="Histidine kinase-like ATPase, C-terminal domain"/>
    <property type="match status" value="1"/>
</dbReference>
<keyword evidence="5" id="KW-0808">Transferase</keyword>
<evidence type="ECO:0000256" key="8">
    <source>
        <dbReference type="ARBA" id="ARBA00022989"/>
    </source>
</evidence>
<dbReference type="PROSITE" id="PS51257">
    <property type="entry name" value="PROKAR_LIPOPROTEIN"/>
    <property type="match status" value="1"/>
</dbReference>
<evidence type="ECO:0000256" key="5">
    <source>
        <dbReference type="ARBA" id="ARBA00022679"/>
    </source>
</evidence>
<keyword evidence="4" id="KW-0597">Phosphoprotein</keyword>
<evidence type="ECO:0000259" key="12">
    <source>
        <dbReference type="PROSITE" id="PS50109"/>
    </source>
</evidence>
<dbReference type="InterPro" id="IPR003660">
    <property type="entry name" value="HAMP_dom"/>
</dbReference>
<dbReference type="InterPro" id="IPR036097">
    <property type="entry name" value="HisK_dim/P_sf"/>
</dbReference>
<dbReference type="SMART" id="SM00304">
    <property type="entry name" value="HAMP"/>
    <property type="match status" value="1"/>
</dbReference>
<dbReference type="InterPro" id="IPR036890">
    <property type="entry name" value="HATPase_C_sf"/>
</dbReference>
<dbReference type="CDD" id="cd00082">
    <property type="entry name" value="HisKA"/>
    <property type="match status" value="1"/>
</dbReference>
<accession>A0A918ASS4</accession>
<evidence type="ECO:0000256" key="11">
    <source>
        <dbReference type="SAM" id="Phobius"/>
    </source>
</evidence>
<dbReference type="Gene3D" id="1.10.287.130">
    <property type="match status" value="1"/>
</dbReference>
<dbReference type="Pfam" id="PF02518">
    <property type="entry name" value="HATPase_c"/>
    <property type="match status" value="1"/>
</dbReference>
<keyword evidence="8 11" id="KW-1133">Transmembrane helix</keyword>
<dbReference type="SMART" id="SM00388">
    <property type="entry name" value="HisKA"/>
    <property type="match status" value="1"/>
</dbReference>
<dbReference type="RefSeq" id="WP_189227275.1">
    <property type="nucleotide sequence ID" value="NZ_BMRG01000023.1"/>
</dbReference>
<evidence type="ECO:0000313" key="15">
    <source>
        <dbReference type="Proteomes" id="UP000639606"/>
    </source>
</evidence>
<dbReference type="Pfam" id="PF00672">
    <property type="entry name" value="HAMP"/>
    <property type="match status" value="1"/>
</dbReference>
<keyword evidence="11" id="KW-0472">Membrane</keyword>
<keyword evidence="6 11" id="KW-0812">Transmembrane</keyword>
<dbReference type="SMART" id="SM00387">
    <property type="entry name" value="HATPase_c"/>
    <property type="match status" value="1"/>
</dbReference>
<dbReference type="CDD" id="cd00075">
    <property type="entry name" value="HATPase"/>
    <property type="match status" value="1"/>
</dbReference>
<keyword evidence="15" id="KW-1185">Reference proteome</keyword>
<feature type="region of interest" description="Disordered" evidence="10">
    <location>
        <begin position="119"/>
        <end position="138"/>
    </location>
</feature>
<protein>
    <recommendedName>
        <fullName evidence="3">histidine kinase</fullName>
        <ecNumber evidence="3">2.7.13.3</ecNumber>
    </recommendedName>
</protein>
<dbReference type="Pfam" id="PF00512">
    <property type="entry name" value="HisKA"/>
    <property type="match status" value="1"/>
</dbReference>
<dbReference type="Proteomes" id="UP000639606">
    <property type="component" value="Unassembled WGS sequence"/>
</dbReference>
<feature type="domain" description="HAMP" evidence="13">
    <location>
        <begin position="309"/>
        <end position="360"/>
    </location>
</feature>
<keyword evidence="9" id="KW-0902">Two-component regulatory system</keyword>
<evidence type="ECO:0000256" key="2">
    <source>
        <dbReference type="ARBA" id="ARBA00004236"/>
    </source>
</evidence>
<evidence type="ECO:0000256" key="7">
    <source>
        <dbReference type="ARBA" id="ARBA00022777"/>
    </source>
</evidence>
<dbReference type="InterPro" id="IPR005467">
    <property type="entry name" value="His_kinase_dom"/>
</dbReference>
<evidence type="ECO:0000256" key="6">
    <source>
        <dbReference type="ARBA" id="ARBA00022692"/>
    </source>
</evidence>
<reference evidence="14" key="2">
    <citation type="submission" date="2020-09" db="EMBL/GenBank/DDBJ databases">
        <authorList>
            <person name="Sun Q."/>
            <person name="Ohkuma M."/>
        </authorList>
    </citation>
    <scope>NUCLEOTIDE SEQUENCE</scope>
    <source>
        <strain evidence="14">JCM 3313</strain>
    </source>
</reference>
<comment type="subcellular location">
    <subcellularLocation>
        <location evidence="2">Cell membrane</location>
    </subcellularLocation>
</comment>
<dbReference type="PROSITE" id="PS50109">
    <property type="entry name" value="HIS_KIN"/>
    <property type="match status" value="1"/>
</dbReference>
<organism evidence="14 15">
    <name type="scientific">Saccharothrix coeruleofusca</name>
    <dbReference type="NCBI Taxonomy" id="33919"/>
    <lineage>
        <taxon>Bacteria</taxon>
        <taxon>Bacillati</taxon>
        <taxon>Actinomycetota</taxon>
        <taxon>Actinomycetes</taxon>
        <taxon>Pseudonocardiales</taxon>
        <taxon>Pseudonocardiaceae</taxon>
        <taxon>Saccharothrix</taxon>
    </lineage>
</organism>
<dbReference type="EC" id="2.7.13.3" evidence="3"/>